<feature type="domain" description="Response regulatory" evidence="6">
    <location>
        <begin position="4"/>
        <end position="121"/>
    </location>
</feature>
<dbReference type="SUPFAM" id="SSF46689">
    <property type="entry name" value="Homeodomain-like"/>
    <property type="match status" value="2"/>
</dbReference>
<dbReference type="PRINTS" id="PR00032">
    <property type="entry name" value="HTHARAC"/>
</dbReference>
<dbReference type="Pfam" id="PF00072">
    <property type="entry name" value="Response_reg"/>
    <property type="match status" value="1"/>
</dbReference>
<dbReference type="PANTHER" id="PTHR43280:SF28">
    <property type="entry name" value="HTH-TYPE TRANSCRIPTIONAL ACTIVATOR RHAS"/>
    <property type="match status" value="1"/>
</dbReference>
<evidence type="ECO:0000256" key="1">
    <source>
        <dbReference type="ARBA" id="ARBA00023015"/>
    </source>
</evidence>
<evidence type="ECO:0000256" key="3">
    <source>
        <dbReference type="ARBA" id="ARBA00023163"/>
    </source>
</evidence>
<dbReference type="CDD" id="cd17536">
    <property type="entry name" value="REC_YesN-like"/>
    <property type="match status" value="1"/>
</dbReference>
<dbReference type="PROSITE" id="PS00041">
    <property type="entry name" value="HTH_ARAC_FAMILY_1"/>
    <property type="match status" value="1"/>
</dbReference>
<evidence type="ECO:0000256" key="2">
    <source>
        <dbReference type="ARBA" id="ARBA00023125"/>
    </source>
</evidence>
<sequence>MTYSILLADDEELEREALKLFIEEAKLPINKIIEAENGNMIVDKALNEKPDIIILDINMPGKTGLEALKIIREQKNHSKVIVSTAFSKIDNAIDAIHLGVVDFLIKPVSQQIFIESLKKTIETLDDEKNINPAKVTKDNTDGVTINEPDMVKKVCAYIETNYSKKISLNDISDHCGYSKFHLSRIFKAYKDITVIDYLISHRIQISKKLLSGTNDSVKQISAQVGFSDPNYFTWTFKKLEGVSPMQYRAMNLPKS</sequence>
<feature type="modified residue" description="4-aspartylphosphate" evidence="4">
    <location>
        <position position="56"/>
    </location>
</feature>
<reference evidence="7" key="2">
    <citation type="journal article" date="2021" name="Microbiol. Resour. Announc.">
        <title>Complete Genome Sequences of Three Human Oral Treponema parvum Isolates.</title>
        <authorList>
            <person name="Zeng H."/>
            <person name="Watt R.M."/>
        </authorList>
    </citation>
    <scope>NUCLEOTIDE SEQUENCE</scope>
    <source>
        <strain evidence="7">ATCC 700773</strain>
    </source>
</reference>
<protein>
    <submittedName>
        <fullName evidence="7">Response regulator</fullName>
    </submittedName>
</protein>
<dbReference type="PROSITE" id="PS50110">
    <property type="entry name" value="RESPONSE_REGULATORY"/>
    <property type="match status" value="1"/>
</dbReference>
<evidence type="ECO:0000256" key="4">
    <source>
        <dbReference type="PROSITE-ProRule" id="PRU00169"/>
    </source>
</evidence>
<dbReference type="Proteomes" id="UP000671995">
    <property type="component" value="Chromosome"/>
</dbReference>
<evidence type="ECO:0000313" key="8">
    <source>
        <dbReference type="Proteomes" id="UP000671995"/>
    </source>
</evidence>
<accession>A0A975EXM5</accession>
<dbReference type="PROSITE" id="PS01124">
    <property type="entry name" value="HTH_ARAC_FAMILY_2"/>
    <property type="match status" value="1"/>
</dbReference>
<dbReference type="PANTHER" id="PTHR43280">
    <property type="entry name" value="ARAC-FAMILY TRANSCRIPTIONAL REGULATOR"/>
    <property type="match status" value="1"/>
</dbReference>
<dbReference type="InterPro" id="IPR018060">
    <property type="entry name" value="HTH_AraC"/>
</dbReference>
<gene>
    <name evidence="7" type="ORF">HRI96_00305</name>
</gene>
<evidence type="ECO:0000259" key="5">
    <source>
        <dbReference type="PROSITE" id="PS01124"/>
    </source>
</evidence>
<dbReference type="SMART" id="SM00448">
    <property type="entry name" value="REC"/>
    <property type="match status" value="1"/>
</dbReference>
<dbReference type="InterPro" id="IPR001789">
    <property type="entry name" value="Sig_transdc_resp-reg_receiver"/>
</dbReference>
<dbReference type="RefSeq" id="WP_210117571.1">
    <property type="nucleotide sequence ID" value="NZ_CP054257.1"/>
</dbReference>
<proteinExistence type="predicted"/>
<name>A0A975EXM5_9SPIR</name>
<dbReference type="Gene3D" id="1.10.10.60">
    <property type="entry name" value="Homeodomain-like"/>
    <property type="match status" value="2"/>
</dbReference>
<keyword evidence="3" id="KW-0804">Transcription</keyword>
<dbReference type="AlphaFoldDB" id="A0A975EXM5"/>
<evidence type="ECO:0000313" key="7">
    <source>
        <dbReference type="EMBL" id="QTQ10773.1"/>
    </source>
</evidence>
<feature type="domain" description="HTH araC/xylS-type" evidence="5">
    <location>
        <begin position="152"/>
        <end position="250"/>
    </location>
</feature>
<organism evidence="7 8">
    <name type="scientific">Treponema parvum</name>
    <dbReference type="NCBI Taxonomy" id="138851"/>
    <lineage>
        <taxon>Bacteria</taxon>
        <taxon>Pseudomonadati</taxon>
        <taxon>Spirochaetota</taxon>
        <taxon>Spirochaetia</taxon>
        <taxon>Spirochaetales</taxon>
        <taxon>Treponemataceae</taxon>
        <taxon>Treponema</taxon>
    </lineage>
</organism>
<dbReference type="InterPro" id="IPR011006">
    <property type="entry name" value="CheY-like_superfamily"/>
</dbReference>
<evidence type="ECO:0000259" key="6">
    <source>
        <dbReference type="PROSITE" id="PS50110"/>
    </source>
</evidence>
<dbReference type="InterPro" id="IPR020449">
    <property type="entry name" value="Tscrpt_reg_AraC-type_HTH"/>
</dbReference>
<dbReference type="EMBL" id="CP054257">
    <property type="protein sequence ID" value="QTQ10773.1"/>
    <property type="molecule type" value="Genomic_DNA"/>
</dbReference>
<dbReference type="Gene3D" id="3.40.50.2300">
    <property type="match status" value="1"/>
</dbReference>
<dbReference type="SUPFAM" id="SSF52172">
    <property type="entry name" value="CheY-like"/>
    <property type="match status" value="1"/>
</dbReference>
<reference evidence="7" key="1">
    <citation type="submission" date="2020-05" db="EMBL/GenBank/DDBJ databases">
        <authorList>
            <person name="Zeng H."/>
            <person name="Chan Y.K."/>
            <person name="Watt R.M."/>
        </authorList>
    </citation>
    <scope>NUCLEOTIDE SEQUENCE</scope>
    <source>
        <strain evidence="7">ATCC 700773</strain>
    </source>
</reference>
<dbReference type="SMART" id="SM00342">
    <property type="entry name" value="HTH_ARAC"/>
    <property type="match status" value="1"/>
</dbReference>
<dbReference type="InterPro" id="IPR009057">
    <property type="entry name" value="Homeodomain-like_sf"/>
</dbReference>
<dbReference type="GO" id="GO:0003700">
    <property type="term" value="F:DNA-binding transcription factor activity"/>
    <property type="evidence" value="ECO:0007669"/>
    <property type="project" value="InterPro"/>
</dbReference>
<keyword evidence="4" id="KW-0597">Phosphoprotein</keyword>
<dbReference type="GO" id="GO:0043565">
    <property type="term" value="F:sequence-specific DNA binding"/>
    <property type="evidence" value="ECO:0007669"/>
    <property type="project" value="InterPro"/>
</dbReference>
<dbReference type="Pfam" id="PF12833">
    <property type="entry name" value="HTH_18"/>
    <property type="match status" value="1"/>
</dbReference>
<dbReference type="InterPro" id="IPR018062">
    <property type="entry name" value="HTH_AraC-typ_CS"/>
</dbReference>
<keyword evidence="2" id="KW-0238">DNA-binding</keyword>
<keyword evidence="1" id="KW-0805">Transcription regulation</keyword>
<dbReference type="GO" id="GO:0000160">
    <property type="term" value="P:phosphorelay signal transduction system"/>
    <property type="evidence" value="ECO:0007669"/>
    <property type="project" value="InterPro"/>
</dbReference>